<reference evidence="9 10" key="1">
    <citation type="submission" date="2017-04" db="EMBL/GenBank/DDBJ databases">
        <title>Genome sequencing of [Candida] sorbophila.</title>
        <authorList>
            <person name="Ahn J.O."/>
        </authorList>
    </citation>
    <scope>NUCLEOTIDE SEQUENCE [LARGE SCALE GENOMIC DNA]</scope>
    <source>
        <strain evidence="9 10">DS02</strain>
    </source>
</reference>
<keyword evidence="1" id="KW-0489">Methyltransferase</keyword>
<dbReference type="EMBL" id="NDIQ01000022">
    <property type="protein sequence ID" value="PRT55732.1"/>
    <property type="molecule type" value="Genomic_DNA"/>
</dbReference>
<gene>
    <name evidence="9" type="ORF">B9G98_03352</name>
</gene>
<comment type="catalytic activity">
    <reaction evidence="6">
        <text>L-lysyl-[histone] + S-adenosyl-L-methionine = N(6)-methyl-L-lysyl-[histone] + S-adenosyl-L-homocysteine + H(+)</text>
        <dbReference type="Rhea" id="RHEA:10024"/>
        <dbReference type="Rhea" id="RHEA-COMP:9845"/>
        <dbReference type="Rhea" id="RHEA-COMP:9846"/>
        <dbReference type="ChEBI" id="CHEBI:15378"/>
        <dbReference type="ChEBI" id="CHEBI:29969"/>
        <dbReference type="ChEBI" id="CHEBI:57856"/>
        <dbReference type="ChEBI" id="CHEBI:59789"/>
        <dbReference type="ChEBI" id="CHEBI:61929"/>
    </reaction>
    <physiologicalReaction direction="left-to-right" evidence="6">
        <dbReference type="Rhea" id="RHEA:10025"/>
    </physiologicalReaction>
</comment>
<comment type="caution">
    <text evidence="9">The sequence shown here is derived from an EMBL/GenBank/DDBJ whole genome shotgun (WGS) entry which is preliminary data.</text>
</comment>
<sequence>MITSTIPEQNAVGAPPPLLRKGSSFYSPATREIVQTVVNIWKDDKSTEHLSYAKLLALLKQQNPSWGLSEKRLKASLKEFNLEPNPQLYTYVSKTVSTVSPELETMLPKGIKVSVTKTRGKALYATKNFKAGDVLWAEEPLVLAPKVEFLRIRRTGSACSYCAKALRQIDGQLVAATGGIPCKKCTGNWCSTGCQKRDVLHEDMYHNSVRNRLNYLQWIEFEKFCMDNNWRAGYLYGLVVLRKARKDAKKSFIPLIDSMAKVRQDVRQKAVSDEGTLEFEQHETMWKEGYKLLYKAVKSVYRLSYDEFQEGIGMVNINNVHNCIFAIHSHLNHSCQPNAEVETISMAEGIRVKALSDISAGQEVTVTYVDPESSYDDRRYKLRINWGFICHCPRCKKDATKPVQVPDQSPVQARERSRSVRFDNNPVTEI</sequence>
<dbReference type="RefSeq" id="XP_024665677.1">
    <property type="nucleotide sequence ID" value="XM_024809909.1"/>
</dbReference>
<dbReference type="InterPro" id="IPR046341">
    <property type="entry name" value="SET_dom_sf"/>
</dbReference>
<dbReference type="Proteomes" id="UP000238350">
    <property type="component" value="Unassembled WGS sequence"/>
</dbReference>
<evidence type="ECO:0000256" key="1">
    <source>
        <dbReference type="ARBA" id="ARBA00022603"/>
    </source>
</evidence>
<keyword evidence="10" id="KW-1185">Reference proteome</keyword>
<dbReference type="OrthoDB" id="438641at2759"/>
<evidence type="ECO:0000256" key="3">
    <source>
        <dbReference type="ARBA" id="ARBA00022691"/>
    </source>
</evidence>
<keyword evidence="3" id="KW-0949">S-adenosyl-L-methionine</keyword>
<accession>A0A2T0FL82</accession>
<dbReference type="GO" id="GO:0042799">
    <property type="term" value="F:histone H4K20 methyltransferase activity"/>
    <property type="evidence" value="ECO:0007669"/>
    <property type="project" value="TreeGrafter"/>
</dbReference>
<dbReference type="PANTHER" id="PTHR46402">
    <property type="entry name" value="SET AND MYND DOMAIN-CONTAINING PROTEIN 5"/>
    <property type="match status" value="1"/>
</dbReference>
<dbReference type="CDD" id="cd20071">
    <property type="entry name" value="SET_SMYD"/>
    <property type="match status" value="1"/>
</dbReference>
<dbReference type="AlphaFoldDB" id="A0A2T0FL82"/>
<evidence type="ECO:0000313" key="10">
    <source>
        <dbReference type="Proteomes" id="UP000238350"/>
    </source>
</evidence>
<dbReference type="GO" id="GO:0032259">
    <property type="term" value="P:methylation"/>
    <property type="evidence" value="ECO:0007669"/>
    <property type="project" value="UniProtKB-KW"/>
</dbReference>
<keyword evidence="2" id="KW-0808">Transferase</keyword>
<dbReference type="SUPFAM" id="SSF82199">
    <property type="entry name" value="SET domain"/>
    <property type="match status" value="1"/>
</dbReference>
<name>A0A2T0FL82_9ASCO</name>
<dbReference type="PANTHER" id="PTHR46402:SF2">
    <property type="entry name" value="HISTONE-LYSINE N-TRIMETHYLTRANSFERASE SMYD5"/>
    <property type="match status" value="1"/>
</dbReference>
<evidence type="ECO:0000256" key="5">
    <source>
        <dbReference type="ARBA" id="ARBA00044528"/>
    </source>
</evidence>
<dbReference type="InterPro" id="IPR001214">
    <property type="entry name" value="SET_dom"/>
</dbReference>
<feature type="region of interest" description="Disordered" evidence="7">
    <location>
        <begin position="401"/>
        <end position="430"/>
    </location>
</feature>
<protein>
    <recommendedName>
        <fullName evidence="5">Histone-lysine N-methyltransferase SET5</fullName>
    </recommendedName>
    <alternativeName>
        <fullName evidence="4">SET domain-containing protein 5</fullName>
    </alternativeName>
</protein>
<evidence type="ECO:0000256" key="6">
    <source>
        <dbReference type="ARBA" id="ARBA00048619"/>
    </source>
</evidence>
<dbReference type="STRING" id="45607.A0A2T0FL82"/>
<dbReference type="GeneID" id="36517100"/>
<dbReference type="Gene3D" id="2.170.270.10">
    <property type="entry name" value="SET domain"/>
    <property type="match status" value="1"/>
</dbReference>
<dbReference type="Gene3D" id="6.10.140.2220">
    <property type="match status" value="1"/>
</dbReference>
<dbReference type="Pfam" id="PF00856">
    <property type="entry name" value="SET"/>
    <property type="match status" value="1"/>
</dbReference>
<evidence type="ECO:0000313" key="9">
    <source>
        <dbReference type="EMBL" id="PRT55732.1"/>
    </source>
</evidence>
<evidence type="ECO:0000259" key="8">
    <source>
        <dbReference type="PROSITE" id="PS50280"/>
    </source>
</evidence>
<dbReference type="SMART" id="SM00317">
    <property type="entry name" value="SET"/>
    <property type="match status" value="1"/>
</dbReference>
<feature type="domain" description="SET" evidence="8">
    <location>
        <begin position="109"/>
        <end position="369"/>
    </location>
</feature>
<organism evidence="9 10">
    <name type="scientific">Wickerhamiella sorbophila</name>
    <dbReference type="NCBI Taxonomy" id="45607"/>
    <lineage>
        <taxon>Eukaryota</taxon>
        <taxon>Fungi</taxon>
        <taxon>Dikarya</taxon>
        <taxon>Ascomycota</taxon>
        <taxon>Saccharomycotina</taxon>
        <taxon>Dipodascomycetes</taxon>
        <taxon>Dipodascales</taxon>
        <taxon>Trichomonascaceae</taxon>
        <taxon>Wickerhamiella</taxon>
    </lineage>
</organism>
<proteinExistence type="predicted"/>
<evidence type="ECO:0000256" key="7">
    <source>
        <dbReference type="SAM" id="MobiDB-lite"/>
    </source>
</evidence>
<dbReference type="Gene3D" id="1.10.220.160">
    <property type="match status" value="1"/>
</dbReference>
<evidence type="ECO:0000256" key="2">
    <source>
        <dbReference type="ARBA" id="ARBA00022679"/>
    </source>
</evidence>
<dbReference type="PROSITE" id="PS50280">
    <property type="entry name" value="SET"/>
    <property type="match status" value="1"/>
</dbReference>
<evidence type="ECO:0000256" key="4">
    <source>
        <dbReference type="ARBA" id="ARBA00042380"/>
    </source>
</evidence>
<dbReference type="GO" id="GO:0045814">
    <property type="term" value="P:negative regulation of gene expression, epigenetic"/>
    <property type="evidence" value="ECO:0007669"/>
    <property type="project" value="TreeGrafter"/>
</dbReference>